<dbReference type="Gene3D" id="1.10.1660.10">
    <property type="match status" value="1"/>
</dbReference>
<name>A0A9Q8QT27_BIFLL</name>
<dbReference type="GO" id="GO:0003677">
    <property type="term" value="F:DNA binding"/>
    <property type="evidence" value="ECO:0007669"/>
    <property type="project" value="InterPro"/>
</dbReference>
<reference evidence="2" key="1">
    <citation type="submission" date="2020-02" db="EMBL/GenBank/DDBJ databases">
        <title>The Isolation and identification of Lactobacillus and Bifidobacterium species from dairy as potential probiotics for calf scour mitigation.</title>
        <authorList>
            <person name="Dhadda K."/>
            <person name="Guan L."/>
            <person name="Chen Y."/>
            <person name="Malmuthuge N."/>
        </authorList>
    </citation>
    <scope>NUCLEOTIDE SEQUENCE</scope>
    <source>
        <strain evidence="2">B1</strain>
    </source>
</reference>
<evidence type="ECO:0000259" key="1">
    <source>
        <dbReference type="Pfam" id="PF12728"/>
    </source>
</evidence>
<evidence type="ECO:0000313" key="3">
    <source>
        <dbReference type="Proteomes" id="UP000829452"/>
    </source>
</evidence>
<dbReference type="SUPFAM" id="SSF46955">
    <property type="entry name" value="Putative DNA-binding domain"/>
    <property type="match status" value="1"/>
</dbReference>
<dbReference type="InterPro" id="IPR010093">
    <property type="entry name" value="SinI_DNA-bd"/>
</dbReference>
<sequence length="184" mass="20528">MERLAEHDHPCRQSDDQTRTILPSTNIDDMTTLEAFTARFLDERIFIKDASGVETPLPSQLCDAVRQTAILLAEGKSVMISATEQDLTTEQAAAMLGISRQTLIRLLDKGLIPFSRPSNHRRIRLEDLLEYKRASKHTKDCALSQMIGVGEDAELYDLPEPTPQEAMHAVSEVRRVRADAVGVS</sequence>
<dbReference type="InterPro" id="IPR041657">
    <property type="entry name" value="HTH_17"/>
</dbReference>
<proteinExistence type="predicted"/>
<dbReference type="NCBIfam" id="TIGR01764">
    <property type="entry name" value="excise"/>
    <property type="match status" value="1"/>
</dbReference>
<dbReference type="Pfam" id="PF12728">
    <property type="entry name" value="HTH_17"/>
    <property type="match status" value="1"/>
</dbReference>
<accession>A0A9Q8QT27</accession>
<dbReference type="EMBL" id="CP049772">
    <property type="protein sequence ID" value="UNL82792.1"/>
    <property type="molecule type" value="Genomic_DNA"/>
</dbReference>
<dbReference type="AlphaFoldDB" id="A0A9Q8QT27"/>
<protein>
    <submittedName>
        <fullName evidence="2">Helix-turn-helix domain-containing protein</fullName>
    </submittedName>
</protein>
<gene>
    <name evidence="2" type="ORF">G8B11_06490</name>
</gene>
<dbReference type="InterPro" id="IPR009061">
    <property type="entry name" value="DNA-bd_dom_put_sf"/>
</dbReference>
<evidence type="ECO:0000313" key="2">
    <source>
        <dbReference type="EMBL" id="UNL82792.1"/>
    </source>
</evidence>
<feature type="domain" description="Helix-turn-helix" evidence="1">
    <location>
        <begin position="87"/>
        <end position="134"/>
    </location>
</feature>
<organism evidence="2 3">
    <name type="scientific">Bifidobacterium longum subsp. longum</name>
    <dbReference type="NCBI Taxonomy" id="1679"/>
    <lineage>
        <taxon>Bacteria</taxon>
        <taxon>Bacillati</taxon>
        <taxon>Actinomycetota</taxon>
        <taxon>Actinomycetes</taxon>
        <taxon>Bifidobacteriales</taxon>
        <taxon>Bifidobacteriaceae</taxon>
        <taxon>Bifidobacterium</taxon>
    </lineage>
</organism>
<dbReference type="Proteomes" id="UP000829452">
    <property type="component" value="Chromosome"/>
</dbReference>